<organism evidence="1 2">
    <name type="scientific">Melastoma candidum</name>
    <dbReference type="NCBI Taxonomy" id="119954"/>
    <lineage>
        <taxon>Eukaryota</taxon>
        <taxon>Viridiplantae</taxon>
        <taxon>Streptophyta</taxon>
        <taxon>Embryophyta</taxon>
        <taxon>Tracheophyta</taxon>
        <taxon>Spermatophyta</taxon>
        <taxon>Magnoliopsida</taxon>
        <taxon>eudicotyledons</taxon>
        <taxon>Gunneridae</taxon>
        <taxon>Pentapetalae</taxon>
        <taxon>rosids</taxon>
        <taxon>malvids</taxon>
        <taxon>Myrtales</taxon>
        <taxon>Melastomataceae</taxon>
        <taxon>Melastomatoideae</taxon>
        <taxon>Melastomateae</taxon>
        <taxon>Melastoma</taxon>
    </lineage>
</organism>
<proteinExistence type="predicted"/>
<dbReference type="Proteomes" id="UP001057402">
    <property type="component" value="Chromosome 11"/>
</dbReference>
<dbReference type="EMBL" id="CM042890">
    <property type="protein sequence ID" value="KAI4310446.1"/>
    <property type="molecule type" value="Genomic_DNA"/>
</dbReference>
<keyword evidence="2" id="KW-1185">Reference proteome</keyword>
<evidence type="ECO:0000313" key="1">
    <source>
        <dbReference type="EMBL" id="KAI4310446.1"/>
    </source>
</evidence>
<evidence type="ECO:0000313" key="2">
    <source>
        <dbReference type="Proteomes" id="UP001057402"/>
    </source>
</evidence>
<comment type="caution">
    <text evidence="1">The sequence shown here is derived from an EMBL/GenBank/DDBJ whole genome shotgun (WGS) entry which is preliminary data.</text>
</comment>
<sequence length="122" mass="13299">MSPLKIKTSKVAEMLPLKIKTSKVAEMSLKRKTSKAAVVESVQISTGDRLDLEHSEDLGPPAAVDFGDAGERESPLLDLRMPGDGFATAGSSNVGRKRGPLLQAWERWGGGLLVRRRLLDRF</sequence>
<name>A0ACB9LGU1_9MYRT</name>
<accession>A0ACB9LGU1</accession>
<reference evidence="2" key="1">
    <citation type="journal article" date="2023" name="Front. Plant Sci.">
        <title>Chromosomal-level genome assembly of Melastoma candidum provides insights into trichome evolution.</title>
        <authorList>
            <person name="Zhong Y."/>
            <person name="Wu W."/>
            <person name="Sun C."/>
            <person name="Zou P."/>
            <person name="Liu Y."/>
            <person name="Dai S."/>
            <person name="Zhou R."/>
        </authorList>
    </citation>
    <scope>NUCLEOTIDE SEQUENCE [LARGE SCALE GENOMIC DNA]</scope>
</reference>
<gene>
    <name evidence="1" type="ORF">MLD38_035424</name>
</gene>
<protein>
    <submittedName>
        <fullName evidence="1">Uncharacterized protein</fullName>
    </submittedName>
</protein>